<evidence type="ECO:0000256" key="11">
    <source>
        <dbReference type="ARBA" id="ARBA00023175"/>
    </source>
</evidence>
<dbReference type="Pfam" id="PF03028">
    <property type="entry name" value="Dynein_heavy"/>
    <property type="match status" value="1"/>
</dbReference>
<keyword evidence="4" id="KW-0493">Microtubule</keyword>
<keyword evidence="5" id="KW-0547">Nucleotide-binding</keyword>
<dbReference type="Pfam" id="PF12781">
    <property type="entry name" value="AAA_9"/>
    <property type="match status" value="1"/>
</dbReference>
<dbReference type="Gene3D" id="1.20.920.20">
    <property type="match status" value="1"/>
</dbReference>
<feature type="non-terminal residue" evidence="18">
    <location>
        <position position="930"/>
    </location>
</feature>
<dbReference type="GO" id="GO:0005929">
    <property type="term" value="C:cilium"/>
    <property type="evidence" value="ECO:0007669"/>
    <property type="project" value="UniProtKB-SubCell"/>
</dbReference>
<dbReference type="Gene3D" id="1.10.8.720">
    <property type="entry name" value="Region D6 of dynein motor"/>
    <property type="match status" value="1"/>
</dbReference>
<organism evidence="18 19">
    <name type="scientific">Tetrabaena socialis</name>
    <dbReference type="NCBI Taxonomy" id="47790"/>
    <lineage>
        <taxon>Eukaryota</taxon>
        <taxon>Viridiplantae</taxon>
        <taxon>Chlorophyta</taxon>
        <taxon>core chlorophytes</taxon>
        <taxon>Chlorophyceae</taxon>
        <taxon>CS clade</taxon>
        <taxon>Chlamydomonadales</taxon>
        <taxon>Tetrabaenaceae</taxon>
        <taxon>Tetrabaena</taxon>
    </lineage>
</organism>
<dbReference type="GO" id="GO:0005524">
    <property type="term" value="F:ATP binding"/>
    <property type="evidence" value="ECO:0007669"/>
    <property type="project" value="UniProtKB-KW"/>
</dbReference>
<evidence type="ECO:0000256" key="4">
    <source>
        <dbReference type="ARBA" id="ARBA00022701"/>
    </source>
</evidence>
<dbReference type="GO" id="GO:0030286">
    <property type="term" value="C:dynein complex"/>
    <property type="evidence" value="ECO:0007669"/>
    <property type="project" value="UniProtKB-KW"/>
</dbReference>
<sequence length="930" mass="103776">VGDVFLASACIAYYGAFTGAYRAELVSGWLAACAERGIPVSQSATLRSTLGQPVEIREWNIWGLPTDGVSVDNGILVTRGKRWPLMIDPQGQANGWVKAMEARNGLRCIKLTDGNFLRTLENSIRIGNPVLIEDVGEALDPALEPVLQKATFKQGGRLLIRLGDSDVDYNPDFRFYITTKVSNPHYLPEVCIKVTIINFTVTMKGLEDQLLGEVVRKERPDLEEAKDRLVLSISADKKQLAELEDKILKLLKESSGNILDDEQLINTLNHSKTTSSVISHRVQEAELTELSINEAREHYRPAATRGSILYFVVADLALISPMYQFSLSYFAKMFSYCIDKSEKADDVPARLLLLSDFVTRFIYNNVSRGLFEEHKLLYSFLLCTSILRHASAGPEISPAEWSFFVRGAGGGAVPPAGHPNPHPSWIAPLAWTGVLFLEQLLPETFLGLMESVAAAGPEWQAWAESAEPHQTRLPAAWQERLAARPFCKLLLVKTFREEKLIFACAQYVAGKLGSDFTEPPPWSLDDVFPDTSCRTPIIFILSTGADPTAMLQRFAERNGYLTGERLHMISLGQGQGPIAEMLINQAVKTGDWVCLQNCHLASSWMLRLEEKVEELSKEASAVHPEFRLWLTSMPSKVFPVLVLQNGIKLTNEPPKGVKANINRTFNDLTPEALAACGAKPAPFKKLLFALSFFHAVVQERRKFGPLGWNIRYEFNTSDLECSAMTLRMFLSEAEAIPWPALEYVIGQINYGGRVTDDLDRRCLMSVLRQYITPRVLGDDYRFTPSGKSSDEVVSELASELQAALPPLLSREEAALGLFDRTEAGQLNSLSVVLGQEMDRFNRLSSAVSSSLVELQKAIKGLVVMSGELENMYNSMLNNQVPEAWARYAYPSLKPLASWVADYHQRIAFMRSWLQDGTPKCFWLPGFFFPQ</sequence>
<evidence type="ECO:0000256" key="10">
    <source>
        <dbReference type="ARBA" id="ARBA00023069"/>
    </source>
</evidence>
<evidence type="ECO:0000256" key="2">
    <source>
        <dbReference type="ARBA" id="ARBA00004245"/>
    </source>
</evidence>
<evidence type="ECO:0000256" key="5">
    <source>
        <dbReference type="ARBA" id="ARBA00022741"/>
    </source>
</evidence>
<feature type="domain" description="Dynein heavy chain region D6 P-loop" evidence="15">
    <location>
        <begin position="533"/>
        <end position="650"/>
    </location>
</feature>
<evidence type="ECO:0000256" key="3">
    <source>
        <dbReference type="ARBA" id="ARBA00022490"/>
    </source>
</evidence>
<keyword evidence="7" id="KW-0067">ATP-binding</keyword>
<dbReference type="GO" id="GO:0045505">
    <property type="term" value="F:dynein intermediate chain binding"/>
    <property type="evidence" value="ECO:0007669"/>
    <property type="project" value="InterPro"/>
</dbReference>
<dbReference type="InterPro" id="IPR042219">
    <property type="entry name" value="AAA_lid_11_sf"/>
</dbReference>
<evidence type="ECO:0000259" key="16">
    <source>
        <dbReference type="Pfam" id="PF12781"/>
    </source>
</evidence>
<dbReference type="InterPro" id="IPR004273">
    <property type="entry name" value="Dynein_heavy_D6_P-loop"/>
</dbReference>
<dbReference type="GO" id="GO:0005874">
    <property type="term" value="C:microtubule"/>
    <property type="evidence" value="ECO:0007669"/>
    <property type="project" value="UniProtKB-KW"/>
</dbReference>
<dbReference type="GO" id="GO:0051959">
    <property type="term" value="F:dynein light intermediate chain binding"/>
    <property type="evidence" value="ECO:0007669"/>
    <property type="project" value="InterPro"/>
</dbReference>
<dbReference type="InterPro" id="IPR041228">
    <property type="entry name" value="Dynein_C"/>
</dbReference>
<dbReference type="PANTHER" id="PTHR22878">
    <property type="entry name" value="DYNEIN HEAVY CHAIN 6, AXONEMAL-LIKE-RELATED"/>
    <property type="match status" value="1"/>
</dbReference>
<dbReference type="Gene3D" id="6.10.140.1060">
    <property type="match status" value="1"/>
</dbReference>
<keyword evidence="19" id="KW-1185">Reference proteome</keyword>
<evidence type="ECO:0000256" key="14">
    <source>
        <dbReference type="SAM" id="Coils"/>
    </source>
</evidence>
<gene>
    <name evidence="18" type="ORF">TSOC_013342</name>
</gene>
<evidence type="ECO:0000256" key="12">
    <source>
        <dbReference type="ARBA" id="ARBA00023212"/>
    </source>
</evidence>
<dbReference type="Pfam" id="PF18199">
    <property type="entry name" value="Dynein_C"/>
    <property type="match status" value="1"/>
</dbReference>
<evidence type="ECO:0000256" key="8">
    <source>
        <dbReference type="ARBA" id="ARBA00023017"/>
    </source>
</evidence>
<keyword evidence="11" id="KW-0505">Motor protein</keyword>
<evidence type="ECO:0000256" key="6">
    <source>
        <dbReference type="ARBA" id="ARBA00022794"/>
    </source>
</evidence>
<dbReference type="InterPro" id="IPR035706">
    <property type="entry name" value="AAA_9"/>
</dbReference>
<proteinExistence type="predicted"/>
<evidence type="ECO:0000313" key="19">
    <source>
        <dbReference type="Proteomes" id="UP000236333"/>
    </source>
</evidence>
<evidence type="ECO:0000256" key="7">
    <source>
        <dbReference type="ARBA" id="ARBA00022840"/>
    </source>
</evidence>
<dbReference type="Proteomes" id="UP000236333">
    <property type="component" value="Unassembled WGS sequence"/>
</dbReference>
<evidence type="ECO:0000256" key="13">
    <source>
        <dbReference type="ARBA" id="ARBA00023273"/>
    </source>
</evidence>
<feature type="coiled-coil region" evidence="14">
    <location>
        <begin position="226"/>
        <end position="253"/>
    </location>
</feature>
<evidence type="ECO:0000313" key="18">
    <source>
        <dbReference type="EMBL" id="PNH00812.1"/>
    </source>
</evidence>
<reference evidence="18 19" key="1">
    <citation type="journal article" date="2017" name="Mol. Biol. Evol.">
        <title>The 4-celled Tetrabaena socialis nuclear genome reveals the essential components for genetic control of cell number at the origin of multicellularity in the volvocine lineage.</title>
        <authorList>
            <person name="Featherston J."/>
            <person name="Arakaki Y."/>
            <person name="Hanschen E.R."/>
            <person name="Ferris P.J."/>
            <person name="Michod R.E."/>
            <person name="Olson B.J.S.C."/>
            <person name="Nozaki H."/>
            <person name="Durand P.M."/>
        </authorList>
    </citation>
    <scope>NUCLEOTIDE SEQUENCE [LARGE SCALE GENOMIC DNA]</scope>
    <source>
        <strain evidence="18 19">NIES-571</strain>
    </source>
</reference>
<keyword evidence="6" id="KW-0970">Cilium biogenesis/degradation</keyword>
<evidence type="ECO:0000256" key="1">
    <source>
        <dbReference type="ARBA" id="ARBA00004138"/>
    </source>
</evidence>
<protein>
    <submittedName>
        <fullName evidence="18">Dynein heavy chain 7, axonemal</fullName>
    </submittedName>
</protein>
<keyword evidence="3" id="KW-0963">Cytoplasm</keyword>
<feature type="domain" description="Dynein heavy chain ATP-binding dynein motor region" evidence="16">
    <location>
        <begin position="57"/>
        <end position="278"/>
    </location>
</feature>
<dbReference type="InterPro" id="IPR026983">
    <property type="entry name" value="DHC"/>
</dbReference>
<keyword evidence="8" id="KW-0243">Dynein</keyword>
<dbReference type="Gene3D" id="1.10.8.1220">
    <property type="match status" value="1"/>
</dbReference>
<keyword evidence="10" id="KW-0969">Cilium</keyword>
<evidence type="ECO:0000256" key="9">
    <source>
        <dbReference type="ARBA" id="ARBA00023054"/>
    </source>
</evidence>
<accession>A0A2J7ZKM4</accession>
<dbReference type="GO" id="GO:0007018">
    <property type="term" value="P:microtubule-based movement"/>
    <property type="evidence" value="ECO:0007669"/>
    <property type="project" value="InterPro"/>
</dbReference>
<comment type="subcellular location">
    <subcellularLocation>
        <location evidence="1">Cell projection</location>
        <location evidence="1">Cilium</location>
    </subcellularLocation>
    <subcellularLocation>
        <location evidence="2">Cytoplasm</location>
        <location evidence="2">Cytoskeleton</location>
    </subcellularLocation>
</comment>
<dbReference type="GO" id="GO:0060271">
    <property type="term" value="P:cilium assembly"/>
    <property type="evidence" value="ECO:0007669"/>
    <property type="project" value="UniProtKB-ARBA"/>
</dbReference>
<dbReference type="AlphaFoldDB" id="A0A2J7ZKM4"/>
<dbReference type="FunFam" id="3.40.50.300:FF:000223">
    <property type="entry name" value="Dynein heavy chain 3, axonemal"/>
    <property type="match status" value="1"/>
</dbReference>
<name>A0A2J7ZKM4_9CHLO</name>
<keyword evidence="12" id="KW-0206">Cytoskeleton</keyword>
<feature type="domain" description="Dynein heavy chain C-terminal" evidence="17">
    <location>
        <begin position="786"/>
        <end position="930"/>
    </location>
</feature>
<dbReference type="InterPro" id="IPR027417">
    <property type="entry name" value="P-loop_NTPase"/>
</dbReference>
<comment type="caution">
    <text evidence="18">The sequence shown here is derived from an EMBL/GenBank/DDBJ whole genome shotgun (WGS) entry which is preliminary data.</text>
</comment>
<dbReference type="FunFam" id="1.10.8.1220:FF:000001">
    <property type="entry name" value="Dynein axonemal heavy chain 5"/>
    <property type="match status" value="1"/>
</dbReference>
<dbReference type="FunFam" id="3.40.50.300:FF:000362">
    <property type="entry name" value="Dynein, axonemal, heavy chain 6"/>
    <property type="match status" value="1"/>
</dbReference>
<feature type="non-terminal residue" evidence="18">
    <location>
        <position position="1"/>
    </location>
</feature>
<evidence type="ECO:0000259" key="17">
    <source>
        <dbReference type="Pfam" id="PF18199"/>
    </source>
</evidence>
<keyword evidence="9 14" id="KW-0175">Coiled coil</keyword>
<dbReference type="OrthoDB" id="537704at2759"/>
<dbReference type="GO" id="GO:0008569">
    <property type="term" value="F:minus-end-directed microtubule motor activity"/>
    <property type="evidence" value="ECO:0007669"/>
    <property type="project" value="InterPro"/>
</dbReference>
<dbReference type="EMBL" id="PGGS01001159">
    <property type="protein sequence ID" value="PNH00812.1"/>
    <property type="molecule type" value="Genomic_DNA"/>
</dbReference>
<dbReference type="PANTHER" id="PTHR22878:SF68">
    <property type="entry name" value="DYNEIN HEAVY CHAIN 6, AXONEMAL-LIKE"/>
    <property type="match status" value="1"/>
</dbReference>
<keyword evidence="13" id="KW-0966">Cell projection</keyword>
<dbReference type="Gene3D" id="3.40.50.300">
    <property type="entry name" value="P-loop containing nucleotide triphosphate hydrolases"/>
    <property type="match status" value="2"/>
</dbReference>
<evidence type="ECO:0000259" key="15">
    <source>
        <dbReference type="Pfam" id="PF03028"/>
    </source>
</evidence>